<sequence>MAAKEVVVFAVLIGLALVFLLCLVMLICVCKTYFKKVKKRQPIEPASGTAPALDAGDFRLHPNIEQILMRDLLMDSCECESQCLAILRSCHRVTEMLAAIAVSLVHKQHKLRKVAEVARQTSDRVDDLVRSMRPPVDSRLLEARASILVLTVSHLATLMRFAYKHNQSVTRDIERELASVDPFLQELRTAARRKNSATLLTGDLNVSSPSS</sequence>
<keyword evidence="8 12" id="KW-0812">Transmembrane</keyword>
<dbReference type="AlphaFoldDB" id="A0A8S1CLF1"/>
<evidence type="ECO:0000256" key="12">
    <source>
        <dbReference type="SAM" id="Phobius"/>
    </source>
</evidence>
<organism evidence="13 14">
    <name type="scientific">Cloeon dipterum</name>
    <dbReference type="NCBI Taxonomy" id="197152"/>
    <lineage>
        <taxon>Eukaryota</taxon>
        <taxon>Metazoa</taxon>
        <taxon>Ecdysozoa</taxon>
        <taxon>Arthropoda</taxon>
        <taxon>Hexapoda</taxon>
        <taxon>Insecta</taxon>
        <taxon>Pterygota</taxon>
        <taxon>Palaeoptera</taxon>
        <taxon>Ephemeroptera</taxon>
        <taxon>Pisciforma</taxon>
        <taxon>Baetidae</taxon>
        <taxon>Cloeon</taxon>
    </lineage>
</organism>
<feature type="transmembrane region" description="Helical" evidence="12">
    <location>
        <begin position="6"/>
        <end position="30"/>
    </location>
</feature>
<dbReference type="EMBL" id="CADEPI010000047">
    <property type="protein sequence ID" value="CAB3369760.1"/>
    <property type="molecule type" value="Genomic_DNA"/>
</dbReference>
<evidence type="ECO:0000256" key="10">
    <source>
        <dbReference type="ARBA" id="ARBA00022989"/>
    </source>
</evidence>
<reference evidence="13 14" key="1">
    <citation type="submission" date="2020-04" db="EMBL/GenBank/DDBJ databases">
        <authorList>
            <person name="Alioto T."/>
            <person name="Alioto T."/>
            <person name="Gomez Garrido J."/>
        </authorList>
    </citation>
    <scope>NUCLEOTIDE SEQUENCE [LARGE SCALE GENOMIC DNA]</scope>
</reference>
<keyword evidence="9" id="KW-0256">Endoplasmic reticulum</keyword>
<keyword evidence="14" id="KW-1185">Reference proteome</keyword>
<dbReference type="Proteomes" id="UP000494165">
    <property type="component" value="Unassembled WGS sequence"/>
</dbReference>
<accession>A0A8S1CLF1</accession>
<evidence type="ECO:0000256" key="8">
    <source>
        <dbReference type="ARBA" id="ARBA00022692"/>
    </source>
</evidence>
<comment type="caution">
    <text evidence="13">The sequence shown here is derived from an EMBL/GenBank/DDBJ whole genome shotgun (WGS) entry which is preliminary data.</text>
</comment>
<dbReference type="Gene3D" id="1.20.1410.10">
    <property type="entry name" value="I/LWEQ domain"/>
    <property type="match status" value="1"/>
</dbReference>
<keyword evidence="10 12" id="KW-1133">Transmembrane helix</keyword>
<evidence type="ECO:0000256" key="6">
    <source>
        <dbReference type="ARBA" id="ARBA00022475"/>
    </source>
</evidence>
<dbReference type="GO" id="GO:0005576">
    <property type="term" value="C:extracellular region"/>
    <property type="evidence" value="ECO:0007669"/>
    <property type="project" value="UniProtKB-SubCell"/>
</dbReference>
<comment type="similarity">
    <text evidence="4">Belongs to the TMEM98 family.</text>
</comment>
<gene>
    <name evidence="13" type="ORF">CLODIP_2_CD04217</name>
</gene>
<evidence type="ECO:0000313" key="13">
    <source>
        <dbReference type="EMBL" id="CAB3369760.1"/>
    </source>
</evidence>
<dbReference type="PANTHER" id="PTHR32510">
    <property type="entry name" value="TRANSMEMBRANE PROTEIN 98"/>
    <property type="match status" value="1"/>
</dbReference>
<keyword evidence="11 12" id="KW-0472">Membrane</keyword>
<evidence type="ECO:0000256" key="11">
    <source>
        <dbReference type="ARBA" id="ARBA00023136"/>
    </source>
</evidence>
<evidence type="ECO:0000313" key="14">
    <source>
        <dbReference type="Proteomes" id="UP000494165"/>
    </source>
</evidence>
<comment type="subcellular location">
    <subcellularLocation>
        <location evidence="1">Cell membrane</location>
        <topology evidence="1">Single-pass type II membrane protein</topology>
    </subcellularLocation>
    <subcellularLocation>
        <location evidence="3">Endoplasmic reticulum membrane</location>
        <topology evidence="3">Single-pass type II membrane protein</topology>
    </subcellularLocation>
    <subcellularLocation>
        <location evidence="2">Secreted</location>
        <location evidence="2">Extracellular exosome</location>
    </subcellularLocation>
</comment>
<evidence type="ECO:0000256" key="9">
    <source>
        <dbReference type="ARBA" id="ARBA00022824"/>
    </source>
</evidence>
<name>A0A8S1CLF1_9INSE</name>
<evidence type="ECO:0000256" key="7">
    <source>
        <dbReference type="ARBA" id="ARBA00022525"/>
    </source>
</evidence>
<protein>
    <recommendedName>
        <fullName evidence="5">Transmembrane protein 98</fullName>
    </recommendedName>
</protein>
<evidence type="ECO:0000256" key="4">
    <source>
        <dbReference type="ARBA" id="ARBA00011024"/>
    </source>
</evidence>
<dbReference type="GO" id="GO:0005886">
    <property type="term" value="C:plasma membrane"/>
    <property type="evidence" value="ECO:0007669"/>
    <property type="project" value="UniProtKB-SubCell"/>
</dbReference>
<evidence type="ECO:0000256" key="3">
    <source>
        <dbReference type="ARBA" id="ARBA00004648"/>
    </source>
</evidence>
<dbReference type="PANTHER" id="PTHR32510:SF3">
    <property type="entry name" value="TRANSMEMBRANE PROTEIN 98"/>
    <property type="match status" value="1"/>
</dbReference>
<evidence type="ECO:0000256" key="5">
    <source>
        <dbReference type="ARBA" id="ARBA00014380"/>
    </source>
</evidence>
<keyword evidence="6" id="KW-1003">Cell membrane</keyword>
<dbReference type="InterPro" id="IPR029668">
    <property type="entry name" value="TMEM98"/>
</dbReference>
<dbReference type="GO" id="GO:0005789">
    <property type="term" value="C:endoplasmic reticulum membrane"/>
    <property type="evidence" value="ECO:0007669"/>
    <property type="project" value="UniProtKB-SubCell"/>
</dbReference>
<evidence type="ECO:0000256" key="2">
    <source>
        <dbReference type="ARBA" id="ARBA00004550"/>
    </source>
</evidence>
<proteinExistence type="inferred from homology"/>
<dbReference type="OrthoDB" id="5978425at2759"/>
<evidence type="ECO:0000256" key="1">
    <source>
        <dbReference type="ARBA" id="ARBA00004401"/>
    </source>
</evidence>
<keyword evidence="7" id="KW-0964">Secreted</keyword>